<dbReference type="AlphaFoldDB" id="A0AA36HPD3"/>
<feature type="signal peptide" evidence="2">
    <location>
        <begin position="1"/>
        <end position="20"/>
    </location>
</feature>
<organism evidence="3 4">
    <name type="scientific">Effrenium voratum</name>
    <dbReference type="NCBI Taxonomy" id="2562239"/>
    <lineage>
        <taxon>Eukaryota</taxon>
        <taxon>Sar</taxon>
        <taxon>Alveolata</taxon>
        <taxon>Dinophyceae</taxon>
        <taxon>Suessiales</taxon>
        <taxon>Symbiodiniaceae</taxon>
        <taxon>Effrenium</taxon>
    </lineage>
</organism>
<evidence type="ECO:0000313" key="4">
    <source>
        <dbReference type="Proteomes" id="UP001178507"/>
    </source>
</evidence>
<proteinExistence type="predicted"/>
<keyword evidence="1" id="KW-0812">Transmembrane</keyword>
<reference evidence="3" key="1">
    <citation type="submission" date="2023-08" db="EMBL/GenBank/DDBJ databases">
        <authorList>
            <person name="Chen Y."/>
            <person name="Shah S."/>
            <person name="Dougan E. K."/>
            <person name="Thang M."/>
            <person name="Chan C."/>
        </authorList>
    </citation>
    <scope>NUCLEOTIDE SEQUENCE</scope>
</reference>
<keyword evidence="2" id="KW-0732">Signal</keyword>
<evidence type="ECO:0000256" key="1">
    <source>
        <dbReference type="SAM" id="Phobius"/>
    </source>
</evidence>
<accession>A0AA36HPD3</accession>
<feature type="transmembrane region" description="Helical" evidence="1">
    <location>
        <begin position="66"/>
        <end position="86"/>
    </location>
</feature>
<comment type="caution">
    <text evidence="3">The sequence shown here is derived from an EMBL/GenBank/DDBJ whole genome shotgun (WGS) entry which is preliminary data.</text>
</comment>
<keyword evidence="1" id="KW-1133">Transmembrane helix</keyword>
<keyword evidence="1" id="KW-0472">Membrane</keyword>
<evidence type="ECO:0000313" key="3">
    <source>
        <dbReference type="EMBL" id="CAJ1372848.1"/>
    </source>
</evidence>
<sequence length="91" mass="9260">MARGLSIALLCVAASLLSCAFVPPGTVEGSALRGAPARGVLAISGGLAAAVPTQAQAFSENELNQFGLVFALFFLGFFIAGLVRMFTVGKL</sequence>
<evidence type="ECO:0000256" key="2">
    <source>
        <dbReference type="SAM" id="SignalP"/>
    </source>
</evidence>
<dbReference type="Proteomes" id="UP001178507">
    <property type="component" value="Unassembled WGS sequence"/>
</dbReference>
<dbReference type="EMBL" id="CAUJNA010000158">
    <property type="protein sequence ID" value="CAJ1372848.1"/>
    <property type="molecule type" value="Genomic_DNA"/>
</dbReference>
<gene>
    <name evidence="3" type="ORF">EVOR1521_LOCUS2834</name>
</gene>
<evidence type="ECO:0008006" key="5">
    <source>
        <dbReference type="Google" id="ProtNLM"/>
    </source>
</evidence>
<dbReference type="PROSITE" id="PS51257">
    <property type="entry name" value="PROKAR_LIPOPROTEIN"/>
    <property type="match status" value="1"/>
</dbReference>
<keyword evidence="4" id="KW-1185">Reference proteome</keyword>
<feature type="chain" id="PRO_5041296734" description="Lipoprotein" evidence="2">
    <location>
        <begin position="21"/>
        <end position="91"/>
    </location>
</feature>
<name>A0AA36HPD3_9DINO</name>
<protein>
    <recommendedName>
        <fullName evidence="5">Lipoprotein</fullName>
    </recommendedName>
</protein>